<accession>A0AA87ZVH7</accession>
<gene>
    <name evidence="1" type="ORF">TIFTF001_009707</name>
</gene>
<evidence type="ECO:0000313" key="2">
    <source>
        <dbReference type="Proteomes" id="UP001187192"/>
    </source>
</evidence>
<evidence type="ECO:0000313" key="1">
    <source>
        <dbReference type="EMBL" id="GMN40477.1"/>
    </source>
</evidence>
<comment type="caution">
    <text evidence="1">The sequence shown here is derived from an EMBL/GenBank/DDBJ whole genome shotgun (WGS) entry which is preliminary data.</text>
</comment>
<dbReference type="AlphaFoldDB" id="A0AA87ZVH7"/>
<name>A0AA87ZVH7_FICCA</name>
<organism evidence="1 2">
    <name type="scientific">Ficus carica</name>
    <name type="common">Common fig</name>
    <dbReference type="NCBI Taxonomy" id="3494"/>
    <lineage>
        <taxon>Eukaryota</taxon>
        <taxon>Viridiplantae</taxon>
        <taxon>Streptophyta</taxon>
        <taxon>Embryophyta</taxon>
        <taxon>Tracheophyta</taxon>
        <taxon>Spermatophyta</taxon>
        <taxon>Magnoliopsida</taxon>
        <taxon>eudicotyledons</taxon>
        <taxon>Gunneridae</taxon>
        <taxon>Pentapetalae</taxon>
        <taxon>rosids</taxon>
        <taxon>fabids</taxon>
        <taxon>Rosales</taxon>
        <taxon>Moraceae</taxon>
        <taxon>Ficeae</taxon>
        <taxon>Ficus</taxon>
    </lineage>
</organism>
<sequence>MGLLNGMSPSHLLLSNGLSGDMCTVRGDVRNLTSTVMSATMDNLLKMFKAARETAGESSGTTPSAAEVEALLVCSAALMAEDDDPRYVG</sequence>
<dbReference type="Proteomes" id="UP001187192">
    <property type="component" value="Unassembled WGS sequence"/>
</dbReference>
<dbReference type="EMBL" id="BTGU01000011">
    <property type="protein sequence ID" value="GMN40477.1"/>
    <property type="molecule type" value="Genomic_DNA"/>
</dbReference>
<keyword evidence="2" id="KW-1185">Reference proteome</keyword>
<protein>
    <submittedName>
        <fullName evidence="1">Uncharacterized protein</fullName>
    </submittedName>
</protein>
<proteinExistence type="predicted"/>
<reference evidence="1" key="1">
    <citation type="submission" date="2023-07" db="EMBL/GenBank/DDBJ databases">
        <title>draft genome sequence of fig (Ficus carica).</title>
        <authorList>
            <person name="Takahashi T."/>
            <person name="Nishimura K."/>
        </authorList>
    </citation>
    <scope>NUCLEOTIDE SEQUENCE</scope>
</reference>